<evidence type="ECO:0000313" key="2">
    <source>
        <dbReference type="Proteomes" id="UP000004061"/>
    </source>
</evidence>
<reference evidence="1 2" key="1">
    <citation type="journal article" date="2011" name="Appl. Environ. Microbiol.">
        <title>Contribution of a Sodium Ion Gradient to Energy Conservation during Fermentation in the Cyanobacterium Arthrospira (Spirulina) maxima CS-328.</title>
        <authorList>
            <person name="Carrieri D."/>
            <person name="Ananyev G."/>
            <person name="Lenz O."/>
            <person name="Bryant D.A."/>
            <person name="Dismukes G.C."/>
        </authorList>
    </citation>
    <scope>NUCLEOTIDE SEQUENCE [LARGE SCALE GENOMIC DNA]</scope>
    <source>
        <strain evidence="1 2">CS-328</strain>
    </source>
</reference>
<dbReference type="AlphaFoldDB" id="B5WA41"/>
<dbReference type="Proteomes" id="UP000004061">
    <property type="component" value="Unassembled WGS sequence"/>
</dbReference>
<keyword evidence="2" id="KW-1185">Reference proteome</keyword>
<sequence>MFPSPDGELVGLDFFLNFFEEGKEMFTLFPSPDGELVGLDPYKEDGFQEYRRALCFRPLTGNW</sequence>
<dbReference type="EMBL" id="ABYK01000111">
    <property type="protein sequence ID" value="EDZ91601.1"/>
    <property type="molecule type" value="Genomic_DNA"/>
</dbReference>
<protein>
    <submittedName>
        <fullName evidence="1">Uncharacterized protein</fullName>
    </submittedName>
</protein>
<comment type="caution">
    <text evidence="1">The sequence shown here is derived from an EMBL/GenBank/DDBJ whole genome shotgun (WGS) entry which is preliminary data.</text>
</comment>
<accession>B5WA41</accession>
<proteinExistence type="predicted"/>
<organism evidence="1 2">
    <name type="scientific">Limnospira maxima CS-328</name>
    <dbReference type="NCBI Taxonomy" id="513049"/>
    <lineage>
        <taxon>Bacteria</taxon>
        <taxon>Bacillati</taxon>
        <taxon>Cyanobacteriota</taxon>
        <taxon>Cyanophyceae</taxon>
        <taxon>Oscillatoriophycideae</taxon>
        <taxon>Oscillatoriales</taxon>
        <taxon>Sirenicapillariaceae</taxon>
        <taxon>Limnospira</taxon>
    </lineage>
</organism>
<gene>
    <name evidence="1" type="ORF">AmaxDRAFT_5641</name>
</gene>
<name>B5WA41_LIMMA</name>
<evidence type="ECO:0000313" key="1">
    <source>
        <dbReference type="EMBL" id="EDZ91601.1"/>
    </source>
</evidence>